<dbReference type="InterPro" id="IPR036772">
    <property type="entry name" value="SRCR-like_dom_sf"/>
</dbReference>
<evidence type="ECO:0000313" key="19">
    <source>
        <dbReference type="Proteomes" id="UP000694429"/>
    </source>
</evidence>
<dbReference type="OrthoDB" id="5979691at2759"/>
<dbReference type="SUPFAM" id="SSF56487">
    <property type="entry name" value="SRCR-like"/>
    <property type="match status" value="1"/>
</dbReference>
<evidence type="ECO:0000256" key="15">
    <source>
        <dbReference type="SAM" id="MobiDB-lite"/>
    </source>
</evidence>
<dbReference type="InterPro" id="IPR001254">
    <property type="entry name" value="Trypsin_dom"/>
</dbReference>
<keyword evidence="5" id="KW-0720">Serine protease</keyword>
<evidence type="ECO:0000256" key="12">
    <source>
        <dbReference type="ARBA" id="ARBA00066639"/>
    </source>
</evidence>
<evidence type="ECO:0000256" key="8">
    <source>
        <dbReference type="ARBA" id="ARBA00023136"/>
    </source>
</evidence>
<dbReference type="PRINTS" id="PR00722">
    <property type="entry name" value="CHYMOTRYPSIN"/>
</dbReference>
<dbReference type="PROSITE" id="PS00134">
    <property type="entry name" value="TRYPSIN_HIS"/>
    <property type="match status" value="1"/>
</dbReference>
<dbReference type="AlphaFoldDB" id="A0A8C0LYA3"/>
<dbReference type="GO" id="GO:0010628">
    <property type="term" value="P:positive regulation of gene expression"/>
    <property type="evidence" value="ECO:0007669"/>
    <property type="project" value="UniProtKB-ARBA"/>
</dbReference>
<keyword evidence="8" id="KW-0472">Membrane</keyword>
<dbReference type="PROSITE" id="PS50287">
    <property type="entry name" value="SRCR_2"/>
    <property type="match status" value="1"/>
</dbReference>
<name>A0A8C0LYA3_CANLF</name>
<dbReference type="GO" id="GO:0005886">
    <property type="term" value="C:plasma membrane"/>
    <property type="evidence" value="ECO:0007669"/>
    <property type="project" value="UniProtKB-ARBA"/>
</dbReference>
<reference evidence="18" key="2">
    <citation type="submission" date="2025-08" db="UniProtKB">
        <authorList>
            <consortium name="Ensembl"/>
        </authorList>
    </citation>
    <scope>IDENTIFICATION</scope>
</reference>
<dbReference type="Gene3D" id="3.10.250.10">
    <property type="entry name" value="SRCR-like domain"/>
    <property type="match status" value="1"/>
</dbReference>
<dbReference type="FunFam" id="3.10.250.10:FF:000020">
    <property type="entry name" value="serine protease hepsin"/>
    <property type="match status" value="1"/>
</dbReference>
<evidence type="ECO:0000256" key="14">
    <source>
        <dbReference type="PROSITE-ProRule" id="PRU00196"/>
    </source>
</evidence>
<dbReference type="SMART" id="SM00020">
    <property type="entry name" value="Tryp_SPc"/>
    <property type="match status" value="1"/>
</dbReference>
<evidence type="ECO:0000256" key="4">
    <source>
        <dbReference type="ARBA" id="ARBA00022801"/>
    </source>
</evidence>
<dbReference type="GO" id="GO:0006508">
    <property type="term" value="P:proteolysis"/>
    <property type="evidence" value="ECO:0007669"/>
    <property type="project" value="UniProtKB-KW"/>
</dbReference>
<feature type="domain" description="Peptidase S1" evidence="16">
    <location>
        <begin position="160"/>
        <end position="457"/>
    </location>
</feature>
<dbReference type="SUPFAM" id="SSF50494">
    <property type="entry name" value="Trypsin-like serine proteases"/>
    <property type="match status" value="1"/>
</dbReference>
<keyword evidence="10" id="KW-0325">Glycoprotein</keyword>
<comment type="catalytic activity">
    <reaction evidence="11">
        <text>Cleavage after basic amino-acid residues, with Arg strongly preferred to Lys.</text>
        <dbReference type="EC" id="3.4.21.106"/>
    </reaction>
</comment>
<dbReference type="CDD" id="cd00190">
    <property type="entry name" value="Tryp_SPc"/>
    <property type="match status" value="1"/>
</dbReference>
<dbReference type="InterPro" id="IPR001314">
    <property type="entry name" value="Peptidase_S1A"/>
</dbReference>
<dbReference type="Ensembl" id="ENSCAFT00030003947.1">
    <property type="protein sequence ID" value="ENSCAFP00030003499.1"/>
    <property type="gene ID" value="ENSCAFG00030002069.1"/>
</dbReference>
<feature type="region of interest" description="Disordered" evidence="15">
    <location>
        <begin position="1"/>
        <end position="24"/>
    </location>
</feature>
<organism evidence="18 19">
    <name type="scientific">Canis lupus familiaris</name>
    <name type="common">Dog</name>
    <name type="synonym">Canis familiaris</name>
    <dbReference type="NCBI Taxonomy" id="9615"/>
    <lineage>
        <taxon>Eukaryota</taxon>
        <taxon>Metazoa</taxon>
        <taxon>Chordata</taxon>
        <taxon>Craniata</taxon>
        <taxon>Vertebrata</taxon>
        <taxon>Euteleostomi</taxon>
        <taxon>Mammalia</taxon>
        <taxon>Eutheria</taxon>
        <taxon>Laurasiatheria</taxon>
        <taxon>Carnivora</taxon>
        <taxon>Caniformia</taxon>
        <taxon>Canidae</taxon>
        <taxon>Canis</taxon>
    </lineage>
</organism>
<dbReference type="InterPro" id="IPR015352">
    <property type="entry name" value="Hepsin-SRCR_dom"/>
</dbReference>
<keyword evidence="7" id="KW-1133">Transmembrane helix</keyword>
<evidence type="ECO:0000256" key="11">
    <source>
        <dbReference type="ARBA" id="ARBA00051268"/>
    </source>
</evidence>
<dbReference type="GO" id="GO:0004252">
    <property type="term" value="F:serine-type endopeptidase activity"/>
    <property type="evidence" value="ECO:0007669"/>
    <property type="project" value="InterPro"/>
</dbReference>
<evidence type="ECO:0000256" key="7">
    <source>
        <dbReference type="ARBA" id="ARBA00022989"/>
    </source>
</evidence>
<dbReference type="EC" id="3.4.21.106" evidence="12"/>
<keyword evidence="6" id="KW-0735">Signal-anchor</keyword>
<evidence type="ECO:0000259" key="16">
    <source>
        <dbReference type="PROSITE" id="PS50240"/>
    </source>
</evidence>
<evidence type="ECO:0000256" key="1">
    <source>
        <dbReference type="ARBA" id="ARBA00004606"/>
    </source>
</evidence>
<dbReference type="InterPro" id="IPR043504">
    <property type="entry name" value="Peptidase_S1_PA_chymotrypsin"/>
</dbReference>
<gene>
    <name evidence="18" type="primary">HPN</name>
</gene>
<dbReference type="PANTHER" id="PTHR24252:SF7">
    <property type="entry name" value="HYALIN"/>
    <property type="match status" value="1"/>
</dbReference>
<dbReference type="Pfam" id="PF00089">
    <property type="entry name" value="Trypsin"/>
    <property type="match status" value="1"/>
</dbReference>
<evidence type="ECO:0000256" key="10">
    <source>
        <dbReference type="ARBA" id="ARBA00023180"/>
    </source>
</evidence>
<evidence type="ECO:0000256" key="9">
    <source>
        <dbReference type="ARBA" id="ARBA00023157"/>
    </source>
</evidence>
<dbReference type="PROSITE" id="PS50240">
    <property type="entry name" value="TRYPSIN_DOM"/>
    <property type="match status" value="1"/>
</dbReference>
<dbReference type="SMART" id="SM00202">
    <property type="entry name" value="SR"/>
    <property type="match status" value="1"/>
</dbReference>
<evidence type="ECO:0000256" key="2">
    <source>
        <dbReference type="ARBA" id="ARBA00022670"/>
    </source>
</evidence>
<protein>
    <recommendedName>
        <fullName evidence="13">Serine protease hepsin</fullName>
        <ecNumber evidence="12">3.4.21.106</ecNumber>
    </recommendedName>
</protein>
<dbReference type="InterPro" id="IPR018114">
    <property type="entry name" value="TRYPSIN_HIS"/>
</dbReference>
<proteinExistence type="predicted"/>
<dbReference type="GO" id="GO:0070008">
    <property type="term" value="F:serine-type exopeptidase activity"/>
    <property type="evidence" value="ECO:0007669"/>
    <property type="project" value="InterPro"/>
</dbReference>
<evidence type="ECO:0000256" key="5">
    <source>
        <dbReference type="ARBA" id="ARBA00022825"/>
    </source>
</evidence>
<dbReference type="FunFam" id="2.40.10.10:FF:000068">
    <property type="entry name" value="transmembrane protease serine 2"/>
    <property type="match status" value="1"/>
</dbReference>
<comment type="caution">
    <text evidence="14">Lacks conserved residue(s) required for the propagation of feature annotation.</text>
</comment>
<dbReference type="InterPro" id="IPR001190">
    <property type="entry name" value="SRCR"/>
</dbReference>
<feature type="domain" description="SRCR" evidence="17">
    <location>
        <begin position="40"/>
        <end position="148"/>
    </location>
</feature>
<evidence type="ECO:0000313" key="18">
    <source>
        <dbReference type="Ensembl" id="ENSCAFP00030003499.1"/>
    </source>
</evidence>
<dbReference type="Pfam" id="PF09272">
    <property type="entry name" value="Hepsin-SRCR"/>
    <property type="match status" value="1"/>
</dbReference>
<feature type="region of interest" description="Disordered" evidence="15">
    <location>
        <begin position="319"/>
        <end position="389"/>
    </location>
</feature>
<evidence type="ECO:0000256" key="3">
    <source>
        <dbReference type="ARBA" id="ARBA00022692"/>
    </source>
</evidence>
<dbReference type="PANTHER" id="PTHR24252">
    <property type="entry name" value="ACROSIN-RELATED"/>
    <property type="match status" value="1"/>
</dbReference>
<reference evidence="18" key="1">
    <citation type="submission" date="2019-03" db="EMBL/GenBank/DDBJ databases">
        <authorList>
            <person name="Warren W.C."/>
            <person name="Johnson G.S."/>
        </authorList>
    </citation>
    <scope>NUCLEOTIDE SEQUENCE [LARGE SCALE GENOMIC DNA]</scope>
    <source>
        <strain evidence="18">Basenji</strain>
    </source>
</reference>
<evidence type="ECO:0000256" key="13">
    <source>
        <dbReference type="ARBA" id="ARBA00068145"/>
    </source>
</evidence>
<keyword evidence="2" id="KW-0645">Protease</keyword>
<keyword evidence="9" id="KW-1015">Disulfide bond</keyword>
<dbReference type="InterPro" id="IPR009003">
    <property type="entry name" value="Peptidase_S1_PA"/>
</dbReference>
<keyword evidence="3" id="KW-0812">Transmembrane</keyword>
<comment type="subcellular location">
    <subcellularLocation>
        <location evidence="1">Membrane</location>
        <topology evidence="1">Single-pass type II membrane protein</topology>
    </subcellularLocation>
</comment>
<sequence length="487" mass="50978">MGAKMVPGGSSLTRHPPGSAGETALVSSDVRCPMSLRRARREVPGVPPPAVQASPADGRLMVFDDTEGTWRLLCSSRSNARVAGLSCEEMGFLRALGHSELDVRTAGANGTSGFFCVDEGRLPLARRLLEVISVCDCPRGRFLATVCQDCGRRKLPVDRIVGGQDTSLGRWPWQVSLRYDGAHLCGGSLLSGDWVLTAAHCFPERNRVLSRWRVFAGAVAQASPHGLQLGVQAVVYHGGYLPFRDPNSEENSNDIALVHLSSPLPLTEYIQPVCLPAAGQALVDGKICTVTGWGNTQYYGESRPLPAAPAFGGPGWAGKGCPAGRTLPGPGARGRESPGGPQQGGAPRLSPSFGQPCPHTPRPTGWGAPGGPSPHHQQRAVQRPRLLREPDQAQDVLCRLPRGRHRCLPGVWAAPELPLRGGGGGAGQRGRGGVPISGPPAIQEGLPDALWASSQATPAPATRATAAAPSCVRTASLGRHVGGCVAS</sequence>
<dbReference type="Gene3D" id="2.40.10.10">
    <property type="entry name" value="Trypsin-like serine proteases"/>
    <property type="match status" value="1"/>
</dbReference>
<evidence type="ECO:0000259" key="17">
    <source>
        <dbReference type="PROSITE" id="PS50287"/>
    </source>
</evidence>
<keyword evidence="4" id="KW-0378">Hydrolase</keyword>
<dbReference type="Proteomes" id="UP000694429">
    <property type="component" value="Chromosome 1"/>
</dbReference>
<evidence type="ECO:0000256" key="6">
    <source>
        <dbReference type="ARBA" id="ARBA00022968"/>
    </source>
</evidence>
<accession>A0A8C0LYA3</accession>